<gene>
    <name evidence="1" type="ORF">L21SP2_1214</name>
</gene>
<dbReference type="KEGG" id="slr:L21SP2_1214"/>
<evidence type="ECO:0000313" key="1">
    <source>
        <dbReference type="EMBL" id="AHC14615.1"/>
    </source>
</evidence>
<dbReference type="EMBL" id="CP006939">
    <property type="protein sequence ID" value="AHC14615.1"/>
    <property type="molecule type" value="Genomic_DNA"/>
</dbReference>
<dbReference type="AlphaFoldDB" id="V5WG72"/>
<dbReference type="STRING" id="1307761.L21SP2_1214"/>
<reference evidence="1 2" key="1">
    <citation type="journal article" date="2015" name="Stand. Genomic Sci.">
        <title>Complete genome sequence and description of Salinispira pacifica gen. nov., sp. nov., a novel spirochaete isolated form a hypersaline microbial mat.</title>
        <authorList>
            <person name="Ben Hania W."/>
            <person name="Joseph M."/>
            <person name="Schumann P."/>
            <person name="Bunk B."/>
            <person name="Fiebig A."/>
            <person name="Sproer C."/>
            <person name="Klenk H.P."/>
            <person name="Fardeau M.L."/>
            <person name="Spring S."/>
        </authorList>
    </citation>
    <scope>NUCLEOTIDE SEQUENCE [LARGE SCALE GENOMIC DNA]</scope>
    <source>
        <strain evidence="1 2">L21-RPul-D2</strain>
    </source>
</reference>
<organism evidence="1 2">
    <name type="scientific">Salinispira pacifica</name>
    <dbReference type="NCBI Taxonomy" id="1307761"/>
    <lineage>
        <taxon>Bacteria</taxon>
        <taxon>Pseudomonadati</taxon>
        <taxon>Spirochaetota</taxon>
        <taxon>Spirochaetia</taxon>
        <taxon>Spirochaetales</taxon>
        <taxon>Spirochaetaceae</taxon>
        <taxon>Salinispira</taxon>
    </lineage>
</organism>
<sequence>MRRIAIFIIILLAVFTFINAYTVERNNGVEQAQFSVISDGE</sequence>
<protein>
    <submittedName>
        <fullName evidence="1">Uncharacterized protein</fullName>
    </submittedName>
</protein>
<keyword evidence="2" id="KW-1185">Reference proteome</keyword>
<evidence type="ECO:0000313" key="2">
    <source>
        <dbReference type="Proteomes" id="UP000018680"/>
    </source>
</evidence>
<dbReference type="HOGENOM" id="CLU_3276413_0_0_12"/>
<proteinExistence type="predicted"/>
<accession>V5WG72</accession>
<dbReference type="RefSeq" id="WP_024267539.1">
    <property type="nucleotide sequence ID" value="NC_023035.1"/>
</dbReference>
<dbReference type="Proteomes" id="UP000018680">
    <property type="component" value="Chromosome"/>
</dbReference>
<name>V5WG72_9SPIO</name>